<dbReference type="AlphaFoldDB" id="A0A430KUX0"/>
<comment type="caution">
    <text evidence="2">The sequence shown here is derived from an EMBL/GenBank/DDBJ whole genome shotgun (WGS) entry which is preliminary data.</text>
</comment>
<sequence length="59" mass="6635">MDIKNQHLGLFAESTLLTSSLLVSLGLDQSVVLVLSTLVFVLSEKKQREILNLKLPRWV</sequence>
<keyword evidence="3" id="KW-1185">Reference proteome</keyword>
<protein>
    <submittedName>
        <fullName evidence="2">Uncharacterized protein</fullName>
    </submittedName>
</protein>
<gene>
    <name evidence="2" type="ORF">EH243_03670</name>
</gene>
<dbReference type="Proteomes" id="UP000283087">
    <property type="component" value="Unassembled WGS sequence"/>
</dbReference>
<keyword evidence="1" id="KW-0472">Membrane</keyword>
<keyword evidence="1" id="KW-1133">Transmembrane helix</keyword>
<evidence type="ECO:0000313" key="2">
    <source>
        <dbReference type="EMBL" id="RTE67311.1"/>
    </source>
</evidence>
<reference evidence="2 3" key="1">
    <citation type="submission" date="2018-11" db="EMBL/GenBank/DDBJ databases">
        <title>The draft genome sequence of Amphritea opalescens ANRC-JH13T.</title>
        <authorList>
            <person name="Fang Z."/>
            <person name="Zhang Y."/>
            <person name="Han X."/>
        </authorList>
    </citation>
    <scope>NUCLEOTIDE SEQUENCE [LARGE SCALE GENOMIC DNA]</scope>
    <source>
        <strain evidence="2 3">ANRC-JH13</strain>
    </source>
</reference>
<feature type="transmembrane region" description="Helical" evidence="1">
    <location>
        <begin position="20"/>
        <end position="42"/>
    </location>
</feature>
<name>A0A430KUX0_9GAMM</name>
<accession>A0A430KUX0</accession>
<proteinExistence type="predicted"/>
<evidence type="ECO:0000256" key="1">
    <source>
        <dbReference type="SAM" id="Phobius"/>
    </source>
</evidence>
<dbReference type="EMBL" id="RQXW01000002">
    <property type="protein sequence ID" value="RTE67311.1"/>
    <property type="molecule type" value="Genomic_DNA"/>
</dbReference>
<organism evidence="2 3">
    <name type="scientific">Amphritea opalescens</name>
    <dbReference type="NCBI Taxonomy" id="2490544"/>
    <lineage>
        <taxon>Bacteria</taxon>
        <taxon>Pseudomonadati</taxon>
        <taxon>Pseudomonadota</taxon>
        <taxon>Gammaproteobacteria</taxon>
        <taxon>Oceanospirillales</taxon>
        <taxon>Oceanospirillaceae</taxon>
        <taxon>Amphritea</taxon>
    </lineage>
</organism>
<keyword evidence="1" id="KW-0812">Transmembrane</keyword>
<dbReference type="RefSeq" id="WP_126157278.1">
    <property type="nucleotide sequence ID" value="NZ_RQXW01000002.1"/>
</dbReference>
<evidence type="ECO:0000313" key="3">
    <source>
        <dbReference type="Proteomes" id="UP000283087"/>
    </source>
</evidence>